<feature type="compositionally biased region" description="Polar residues" evidence="1">
    <location>
        <begin position="38"/>
        <end position="50"/>
    </location>
</feature>
<evidence type="ECO:0000256" key="1">
    <source>
        <dbReference type="SAM" id="MobiDB-lite"/>
    </source>
</evidence>
<dbReference type="AlphaFoldDB" id="A0A0D0E161"/>
<keyword evidence="3" id="KW-1185">Reference proteome</keyword>
<feature type="region of interest" description="Disordered" evidence="1">
    <location>
        <begin position="33"/>
        <end position="57"/>
    </location>
</feature>
<reference evidence="2 3" key="1">
    <citation type="submission" date="2014-04" db="EMBL/GenBank/DDBJ databases">
        <authorList>
            <consortium name="DOE Joint Genome Institute"/>
            <person name="Kuo A."/>
            <person name="Kohler A."/>
            <person name="Jargeat P."/>
            <person name="Nagy L.G."/>
            <person name="Floudas D."/>
            <person name="Copeland A."/>
            <person name="Barry K.W."/>
            <person name="Cichocki N."/>
            <person name="Veneault-Fourrey C."/>
            <person name="LaButti K."/>
            <person name="Lindquist E.A."/>
            <person name="Lipzen A."/>
            <person name="Lundell T."/>
            <person name="Morin E."/>
            <person name="Murat C."/>
            <person name="Sun H."/>
            <person name="Tunlid A."/>
            <person name="Henrissat B."/>
            <person name="Grigoriev I.V."/>
            <person name="Hibbett D.S."/>
            <person name="Martin F."/>
            <person name="Nordberg H.P."/>
            <person name="Cantor M.N."/>
            <person name="Hua S.X."/>
        </authorList>
    </citation>
    <scope>NUCLEOTIDE SEQUENCE [LARGE SCALE GENOMIC DNA]</scope>
    <source>
        <strain evidence="2 3">Ve08.2h10</strain>
    </source>
</reference>
<dbReference type="Proteomes" id="UP000054538">
    <property type="component" value="Unassembled WGS sequence"/>
</dbReference>
<gene>
    <name evidence="2" type="ORF">PAXRUDRAFT_828539</name>
</gene>
<organism evidence="2 3">
    <name type="scientific">Paxillus rubicundulus Ve08.2h10</name>
    <dbReference type="NCBI Taxonomy" id="930991"/>
    <lineage>
        <taxon>Eukaryota</taxon>
        <taxon>Fungi</taxon>
        <taxon>Dikarya</taxon>
        <taxon>Basidiomycota</taxon>
        <taxon>Agaricomycotina</taxon>
        <taxon>Agaricomycetes</taxon>
        <taxon>Agaricomycetidae</taxon>
        <taxon>Boletales</taxon>
        <taxon>Paxilineae</taxon>
        <taxon>Paxillaceae</taxon>
        <taxon>Paxillus</taxon>
    </lineage>
</organism>
<sequence length="57" mass="6005">MQATRLIGVNPFQEAHRAPDITDHITNHRHSLPASATEAGSITGSGNSPVRSGIISE</sequence>
<protein>
    <submittedName>
        <fullName evidence="2">Uncharacterized protein</fullName>
    </submittedName>
</protein>
<name>A0A0D0E161_9AGAM</name>
<evidence type="ECO:0000313" key="2">
    <source>
        <dbReference type="EMBL" id="KIK93889.1"/>
    </source>
</evidence>
<dbReference type="InParanoid" id="A0A0D0E161"/>
<proteinExistence type="predicted"/>
<evidence type="ECO:0000313" key="3">
    <source>
        <dbReference type="Proteomes" id="UP000054538"/>
    </source>
</evidence>
<reference evidence="3" key="2">
    <citation type="submission" date="2015-01" db="EMBL/GenBank/DDBJ databases">
        <title>Evolutionary Origins and Diversification of the Mycorrhizal Mutualists.</title>
        <authorList>
            <consortium name="DOE Joint Genome Institute"/>
            <consortium name="Mycorrhizal Genomics Consortium"/>
            <person name="Kohler A."/>
            <person name="Kuo A."/>
            <person name="Nagy L.G."/>
            <person name="Floudas D."/>
            <person name="Copeland A."/>
            <person name="Barry K.W."/>
            <person name="Cichocki N."/>
            <person name="Veneault-Fourrey C."/>
            <person name="LaButti K."/>
            <person name="Lindquist E.A."/>
            <person name="Lipzen A."/>
            <person name="Lundell T."/>
            <person name="Morin E."/>
            <person name="Murat C."/>
            <person name="Riley R."/>
            <person name="Ohm R."/>
            <person name="Sun H."/>
            <person name="Tunlid A."/>
            <person name="Henrissat B."/>
            <person name="Grigoriev I.V."/>
            <person name="Hibbett D.S."/>
            <person name="Martin F."/>
        </authorList>
    </citation>
    <scope>NUCLEOTIDE SEQUENCE [LARGE SCALE GENOMIC DNA]</scope>
    <source>
        <strain evidence="3">Ve08.2h10</strain>
    </source>
</reference>
<dbReference type="HOGENOM" id="CLU_2997101_0_0_1"/>
<dbReference type="EMBL" id="KN825146">
    <property type="protein sequence ID" value="KIK93889.1"/>
    <property type="molecule type" value="Genomic_DNA"/>
</dbReference>
<accession>A0A0D0E161</accession>